<organism evidence="1">
    <name type="scientific">marine sediment metagenome</name>
    <dbReference type="NCBI Taxonomy" id="412755"/>
    <lineage>
        <taxon>unclassified sequences</taxon>
        <taxon>metagenomes</taxon>
        <taxon>ecological metagenomes</taxon>
    </lineage>
</organism>
<dbReference type="EMBL" id="LAZR01001927">
    <property type="protein sequence ID" value="KKN37025.1"/>
    <property type="molecule type" value="Genomic_DNA"/>
</dbReference>
<name>A0A0F9PZC7_9ZZZZ</name>
<evidence type="ECO:0000313" key="1">
    <source>
        <dbReference type="EMBL" id="KKN37025.1"/>
    </source>
</evidence>
<accession>A0A0F9PZC7</accession>
<protein>
    <submittedName>
        <fullName evidence="1">Uncharacterized protein</fullName>
    </submittedName>
</protein>
<dbReference type="AlphaFoldDB" id="A0A0F9PZC7"/>
<sequence length="41" mass="4923">MGYKNSRETVLKHPTIREAAAMLRDKWWGVKPWKRKKRVAV</sequence>
<reference evidence="1" key="1">
    <citation type="journal article" date="2015" name="Nature">
        <title>Complex archaea that bridge the gap between prokaryotes and eukaryotes.</title>
        <authorList>
            <person name="Spang A."/>
            <person name="Saw J.H."/>
            <person name="Jorgensen S.L."/>
            <person name="Zaremba-Niedzwiedzka K."/>
            <person name="Martijn J."/>
            <person name="Lind A.E."/>
            <person name="van Eijk R."/>
            <person name="Schleper C."/>
            <person name="Guy L."/>
            <person name="Ettema T.J."/>
        </authorList>
    </citation>
    <scope>NUCLEOTIDE SEQUENCE</scope>
</reference>
<comment type="caution">
    <text evidence="1">The sequence shown here is derived from an EMBL/GenBank/DDBJ whole genome shotgun (WGS) entry which is preliminary data.</text>
</comment>
<proteinExistence type="predicted"/>
<gene>
    <name evidence="1" type="ORF">LCGC14_0767850</name>
</gene>